<dbReference type="PANTHER" id="PTHR10083:SF376">
    <property type="entry name" value="SERINE PEPTIDASE INHIBITOR, KUNITZ TYPE, 3"/>
    <property type="match status" value="1"/>
</dbReference>
<organism evidence="10 11">
    <name type="scientific">Necator americanus</name>
    <name type="common">Human hookworm</name>
    <dbReference type="NCBI Taxonomy" id="51031"/>
    <lineage>
        <taxon>Eukaryota</taxon>
        <taxon>Metazoa</taxon>
        <taxon>Ecdysozoa</taxon>
        <taxon>Nematoda</taxon>
        <taxon>Chromadorea</taxon>
        <taxon>Rhabditida</taxon>
        <taxon>Rhabditina</taxon>
        <taxon>Rhabditomorpha</taxon>
        <taxon>Strongyloidea</taxon>
        <taxon>Ancylostomatidae</taxon>
        <taxon>Bunostominae</taxon>
        <taxon>Necator</taxon>
    </lineage>
</organism>
<accession>A0ABR1CI48</accession>
<evidence type="ECO:0000313" key="11">
    <source>
        <dbReference type="Proteomes" id="UP001303046"/>
    </source>
</evidence>
<sequence length="116" mass="13727">MKVLLFLLISLVAGNRRDKEYEEDEKDKKDQNLFCLMPPDPGFCRAILRRWAWNPVEEKCERFDYGGCGGNRNNFKTQKECLYECWNKFVPKDQRKKPIRKVKDQGKGNKTTHPNS</sequence>
<dbReference type="InterPro" id="IPR036880">
    <property type="entry name" value="Kunitz_BPTI_sf"/>
</dbReference>
<dbReference type="InterPro" id="IPR002223">
    <property type="entry name" value="Kunitz_BPTI"/>
</dbReference>
<evidence type="ECO:0000259" key="9">
    <source>
        <dbReference type="PROSITE" id="PS50279"/>
    </source>
</evidence>
<dbReference type="PRINTS" id="PR00759">
    <property type="entry name" value="BASICPTASE"/>
</dbReference>
<evidence type="ECO:0000256" key="8">
    <source>
        <dbReference type="SAM" id="MobiDB-lite"/>
    </source>
</evidence>
<proteinExistence type="predicted"/>
<reference evidence="10 11" key="1">
    <citation type="submission" date="2023-08" db="EMBL/GenBank/DDBJ databases">
        <title>A Necator americanus chromosomal reference genome.</title>
        <authorList>
            <person name="Ilik V."/>
            <person name="Petrzelkova K.J."/>
            <person name="Pardy F."/>
            <person name="Fuh T."/>
            <person name="Niatou-Singa F.S."/>
            <person name="Gouil Q."/>
            <person name="Baker L."/>
            <person name="Ritchie M.E."/>
            <person name="Jex A.R."/>
            <person name="Gazzola D."/>
            <person name="Li H."/>
            <person name="Toshio Fujiwara R."/>
            <person name="Zhan B."/>
            <person name="Aroian R.V."/>
            <person name="Pafco B."/>
            <person name="Schwarz E.M."/>
        </authorList>
    </citation>
    <scope>NUCLEOTIDE SEQUENCE [LARGE SCALE GENOMIC DNA]</scope>
    <source>
        <strain evidence="10 11">Aroian</strain>
        <tissue evidence="10">Whole animal</tissue>
    </source>
</reference>
<evidence type="ECO:0000256" key="2">
    <source>
        <dbReference type="ARBA" id="ARBA00022525"/>
    </source>
</evidence>
<dbReference type="InterPro" id="IPR050098">
    <property type="entry name" value="TFPI/VKTCI-like"/>
</dbReference>
<keyword evidence="2" id="KW-0964">Secreted</keyword>
<dbReference type="CDD" id="cd00109">
    <property type="entry name" value="Kunitz-type"/>
    <property type="match status" value="1"/>
</dbReference>
<keyword evidence="7" id="KW-1203">Blood coagulation cascade inhibiting toxin</keyword>
<evidence type="ECO:0000256" key="7">
    <source>
        <dbReference type="ARBA" id="ARBA00034146"/>
    </source>
</evidence>
<dbReference type="PANTHER" id="PTHR10083">
    <property type="entry name" value="KUNITZ-TYPE PROTEASE INHIBITOR-RELATED"/>
    <property type="match status" value="1"/>
</dbReference>
<keyword evidence="11" id="KW-1185">Reference proteome</keyword>
<feature type="domain" description="BPTI/Kunitz inhibitor" evidence="9">
    <location>
        <begin position="35"/>
        <end position="85"/>
    </location>
</feature>
<keyword evidence="3" id="KW-0646">Protease inhibitor</keyword>
<dbReference type="InterPro" id="IPR020901">
    <property type="entry name" value="Prtase_inh_Kunz-CS"/>
</dbReference>
<keyword evidence="6" id="KW-1199">Hemostasis impairing toxin</keyword>
<dbReference type="Gene3D" id="4.10.410.10">
    <property type="entry name" value="Pancreatic trypsin inhibitor Kunitz domain"/>
    <property type="match status" value="1"/>
</dbReference>
<dbReference type="Proteomes" id="UP001303046">
    <property type="component" value="Unassembled WGS sequence"/>
</dbReference>
<evidence type="ECO:0000256" key="5">
    <source>
        <dbReference type="ARBA" id="ARBA00023157"/>
    </source>
</evidence>
<keyword evidence="4" id="KW-0722">Serine protease inhibitor</keyword>
<dbReference type="Pfam" id="PF00014">
    <property type="entry name" value="Kunitz_BPTI"/>
    <property type="match status" value="1"/>
</dbReference>
<evidence type="ECO:0000256" key="6">
    <source>
        <dbReference type="ARBA" id="ARBA00023240"/>
    </source>
</evidence>
<evidence type="ECO:0000313" key="10">
    <source>
        <dbReference type="EMBL" id="KAK6738099.1"/>
    </source>
</evidence>
<protein>
    <recommendedName>
        <fullName evidence="9">BPTI/Kunitz inhibitor domain-containing protein</fullName>
    </recommendedName>
</protein>
<comment type="subcellular location">
    <subcellularLocation>
        <location evidence="1">Secreted</location>
    </subcellularLocation>
</comment>
<dbReference type="SUPFAM" id="SSF57362">
    <property type="entry name" value="BPTI-like"/>
    <property type="match status" value="1"/>
</dbReference>
<dbReference type="SMART" id="SM00131">
    <property type="entry name" value="KU"/>
    <property type="match status" value="1"/>
</dbReference>
<dbReference type="EMBL" id="JAVFWL010000002">
    <property type="protein sequence ID" value="KAK6738099.1"/>
    <property type="molecule type" value="Genomic_DNA"/>
</dbReference>
<dbReference type="PROSITE" id="PS00280">
    <property type="entry name" value="BPTI_KUNITZ_1"/>
    <property type="match status" value="1"/>
</dbReference>
<keyword evidence="6" id="KW-0800">Toxin</keyword>
<keyword evidence="5" id="KW-1015">Disulfide bond</keyword>
<evidence type="ECO:0000256" key="4">
    <source>
        <dbReference type="ARBA" id="ARBA00022900"/>
    </source>
</evidence>
<name>A0ABR1CI48_NECAM</name>
<gene>
    <name evidence="10" type="primary">Necator_chrII.g8087</name>
    <name evidence="10" type="ORF">RB195_020293</name>
</gene>
<comment type="caution">
    <text evidence="10">The sequence shown here is derived from an EMBL/GenBank/DDBJ whole genome shotgun (WGS) entry which is preliminary data.</text>
</comment>
<feature type="region of interest" description="Disordered" evidence="8">
    <location>
        <begin position="96"/>
        <end position="116"/>
    </location>
</feature>
<evidence type="ECO:0000256" key="3">
    <source>
        <dbReference type="ARBA" id="ARBA00022690"/>
    </source>
</evidence>
<evidence type="ECO:0000256" key="1">
    <source>
        <dbReference type="ARBA" id="ARBA00004613"/>
    </source>
</evidence>
<dbReference type="PROSITE" id="PS50279">
    <property type="entry name" value="BPTI_KUNITZ_2"/>
    <property type="match status" value="1"/>
</dbReference>